<keyword evidence="2 5" id="KW-0808">Transferase</keyword>
<organism evidence="5 6">
    <name type="scientific">Roseivirga thermotolerans</name>
    <dbReference type="NCBI Taxonomy" id="1758176"/>
    <lineage>
        <taxon>Bacteria</taxon>
        <taxon>Pseudomonadati</taxon>
        <taxon>Bacteroidota</taxon>
        <taxon>Cytophagia</taxon>
        <taxon>Cytophagales</taxon>
        <taxon>Roseivirgaceae</taxon>
        <taxon>Roseivirga</taxon>
    </lineage>
</organism>
<proteinExistence type="predicted"/>
<name>A0ABQ3I3C6_9BACT</name>
<feature type="domain" description="Glycosyl transferase family 1" evidence="3">
    <location>
        <begin position="207"/>
        <end position="374"/>
    </location>
</feature>
<protein>
    <submittedName>
        <fullName evidence="5">Glycosyl transferase</fullName>
    </submittedName>
</protein>
<keyword evidence="1" id="KW-0328">Glycosyltransferase</keyword>
<keyword evidence="6" id="KW-1185">Reference proteome</keyword>
<dbReference type="InterPro" id="IPR001296">
    <property type="entry name" value="Glyco_trans_1"/>
</dbReference>
<evidence type="ECO:0000259" key="3">
    <source>
        <dbReference type="Pfam" id="PF00534"/>
    </source>
</evidence>
<evidence type="ECO:0000313" key="6">
    <source>
        <dbReference type="Proteomes" id="UP000658258"/>
    </source>
</evidence>
<dbReference type="CDD" id="cd03794">
    <property type="entry name" value="GT4_WbuB-like"/>
    <property type="match status" value="1"/>
</dbReference>
<evidence type="ECO:0000313" key="5">
    <source>
        <dbReference type="EMBL" id="GHE60612.1"/>
    </source>
</evidence>
<dbReference type="RefSeq" id="WP_189629555.1">
    <property type="nucleotide sequence ID" value="NZ_BNAG01000002.1"/>
</dbReference>
<gene>
    <name evidence="5" type="ORF">GCM10011340_14380</name>
</gene>
<feature type="domain" description="Glycosyltransferase subfamily 4-like N-terminal" evidence="4">
    <location>
        <begin position="16"/>
        <end position="190"/>
    </location>
</feature>
<comment type="caution">
    <text evidence="5">The sequence shown here is derived from an EMBL/GenBank/DDBJ whole genome shotgun (WGS) entry which is preliminary data.</text>
</comment>
<dbReference type="GO" id="GO:0016740">
    <property type="term" value="F:transferase activity"/>
    <property type="evidence" value="ECO:0007669"/>
    <property type="project" value="UniProtKB-KW"/>
</dbReference>
<reference evidence="6" key="1">
    <citation type="journal article" date="2019" name="Int. J. Syst. Evol. Microbiol.">
        <title>The Global Catalogue of Microorganisms (GCM) 10K type strain sequencing project: providing services to taxonomists for standard genome sequencing and annotation.</title>
        <authorList>
            <consortium name="The Broad Institute Genomics Platform"/>
            <consortium name="The Broad Institute Genome Sequencing Center for Infectious Disease"/>
            <person name="Wu L."/>
            <person name="Ma J."/>
        </authorList>
    </citation>
    <scope>NUCLEOTIDE SEQUENCE [LARGE SCALE GENOMIC DNA]</scope>
    <source>
        <strain evidence="6">CGMCC 1.15111</strain>
    </source>
</reference>
<dbReference type="InterPro" id="IPR028098">
    <property type="entry name" value="Glyco_trans_4-like_N"/>
</dbReference>
<evidence type="ECO:0000256" key="2">
    <source>
        <dbReference type="ARBA" id="ARBA00022679"/>
    </source>
</evidence>
<accession>A0ABQ3I3C6</accession>
<dbReference type="Proteomes" id="UP000658258">
    <property type="component" value="Unassembled WGS sequence"/>
</dbReference>
<sequence length="403" mass="45870">MRIAFFLDQSFPPDSRVENEAHSLIQAGHQVHLFSLNYKKLSPSRVTINGIEVYRCKAGKLLYKASALAYEWGYFHNSLREPIKEFIEEIRPDALHVHDMLLAKAVMDVNDRYYRLPLTLDLHENRPEIMQYYPHLQKFPAKHLVKIDLWKSAQNELIRRADKVVMVTPEAIDVAVRDTQEPRSKFLAVANTISPEIYWNYPIDTKVVKRFKKGFDVVYVGDTGLRRGTDTAVRAMQTVVKYIPQAQLVLVGKSTEDSQLKQLVADLGLGAHVLFEGWQDVSLFPSYIKGAEVCISPLHRNLHHDTTLANKLFQYMAGERAVVASDCPAQVSVVNKAKAGLIFEAANHEQLATCLLELYNNPTLAREFGENGKKAVESEYNWDCTAKSLINYYTQLSEVLNFP</sequence>
<dbReference type="EMBL" id="BNAG01000002">
    <property type="protein sequence ID" value="GHE60612.1"/>
    <property type="molecule type" value="Genomic_DNA"/>
</dbReference>
<dbReference type="Gene3D" id="3.40.50.2000">
    <property type="entry name" value="Glycogen Phosphorylase B"/>
    <property type="match status" value="2"/>
</dbReference>
<dbReference type="Pfam" id="PF00534">
    <property type="entry name" value="Glycos_transf_1"/>
    <property type="match status" value="1"/>
</dbReference>
<dbReference type="Pfam" id="PF13579">
    <property type="entry name" value="Glyco_trans_4_4"/>
    <property type="match status" value="1"/>
</dbReference>
<evidence type="ECO:0000259" key="4">
    <source>
        <dbReference type="Pfam" id="PF13579"/>
    </source>
</evidence>
<evidence type="ECO:0000256" key="1">
    <source>
        <dbReference type="ARBA" id="ARBA00022676"/>
    </source>
</evidence>
<dbReference type="SUPFAM" id="SSF53756">
    <property type="entry name" value="UDP-Glycosyltransferase/glycogen phosphorylase"/>
    <property type="match status" value="1"/>
</dbReference>
<dbReference type="PANTHER" id="PTHR12526">
    <property type="entry name" value="GLYCOSYLTRANSFERASE"/>
    <property type="match status" value="1"/>
</dbReference>
<dbReference type="PANTHER" id="PTHR12526:SF629">
    <property type="entry name" value="TEICHURONIC ACID BIOSYNTHESIS GLYCOSYLTRANSFERASE TUAH-RELATED"/>
    <property type="match status" value="1"/>
</dbReference>